<reference evidence="1 2" key="1">
    <citation type="submission" date="2019-06" db="EMBL/GenBank/DDBJ databases">
        <title>Genome sequence analysis of &gt;100 Bacillus licheniformis strains suggests intrinsic resistance to this species.</title>
        <authorList>
            <person name="Wels M."/>
            <person name="Siezen R.J."/>
            <person name="Johansen E."/>
            <person name="Stuer-Lauridsen B."/>
            <person name="Bjerre K."/>
            <person name="Nielsen B.K.K."/>
        </authorList>
    </citation>
    <scope>NUCLEOTIDE SEQUENCE [LARGE SCALE GENOMIC DNA]</scope>
    <source>
        <strain evidence="1 2">BAC-16736</strain>
    </source>
</reference>
<dbReference type="Proteomes" id="UP000435910">
    <property type="component" value="Unassembled WGS sequence"/>
</dbReference>
<sequence length="47" mass="5615">MGRFQANILEKPELSHKVQMLFNLMSDKAFVRHHDHLLYFHSAFISE</sequence>
<evidence type="ECO:0000313" key="2">
    <source>
        <dbReference type="Proteomes" id="UP000435910"/>
    </source>
</evidence>
<dbReference type="AlphaFoldDB" id="A0A8B5YGG8"/>
<protein>
    <submittedName>
        <fullName evidence="1">Uncharacterized protein</fullName>
    </submittedName>
</protein>
<gene>
    <name evidence="1" type="ORF">CHCC16736_0993</name>
</gene>
<comment type="caution">
    <text evidence="1">The sequence shown here is derived from an EMBL/GenBank/DDBJ whole genome shotgun (WGS) entry which is preliminary data.</text>
</comment>
<accession>A0A8B5YGG8</accession>
<evidence type="ECO:0000313" key="1">
    <source>
        <dbReference type="EMBL" id="TWL31825.1"/>
    </source>
</evidence>
<dbReference type="EMBL" id="NILC01000010">
    <property type="protein sequence ID" value="TWL31825.1"/>
    <property type="molecule type" value="Genomic_DNA"/>
</dbReference>
<proteinExistence type="predicted"/>
<name>A0A8B5YGG8_BACLI</name>
<organism evidence="1 2">
    <name type="scientific">Bacillus licheniformis</name>
    <dbReference type="NCBI Taxonomy" id="1402"/>
    <lineage>
        <taxon>Bacteria</taxon>
        <taxon>Bacillati</taxon>
        <taxon>Bacillota</taxon>
        <taxon>Bacilli</taxon>
        <taxon>Bacillales</taxon>
        <taxon>Bacillaceae</taxon>
        <taxon>Bacillus</taxon>
    </lineage>
</organism>